<reference evidence="4" key="1">
    <citation type="submission" date="2010-07" db="EMBL/GenBank/DDBJ databases">
        <title>The genome sequence of Gaeumannomyces graminis var. tritici strain R3-111a-1.</title>
        <authorList>
            <consortium name="The Broad Institute Genome Sequencing Platform"/>
            <person name="Ma L.-J."/>
            <person name="Dead R."/>
            <person name="Young S."/>
            <person name="Zeng Q."/>
            <person name="Koehrsen M."/>
            <person name="Alvarado L."/>
            <person name="Berlin A."/>
            <person name="Chapman S.B."/>
            <person name="Chen Z."/>
            <person name="Freedman E."/>
            <person name="Gellesch M."/>
            <person name="Goldberg J."/>
            <person name="Griggs A."/>
            <person name="Gujja S."/>
            <person name="Heilman E.R."/>
            <person name="Heiman D."/>
            <person name="Hepburn T."/>
            <person name="Howarth C."/>
            <person name="Jen D."/>
            <person name="Larson L."/>
            <person name="Mehta T."/>
            <person name="Neiman D."/>
            <person name="Pearson M."/>
            <person name="Roberts A."/>
            <person name="Saif S."/>
            <person name="Shea T."/>
            <person name="Shenoy N."/>
            <person name="Sisk P."/>
            <person name="Stolte C."/>
            <person name="Sykes S."/>
            <person name="Walk T."/>
            <person name="White J."/>
            <person name="Yandava C."/>
            <person name="Haas B."/>
            <person name="Nusbaum C."/>
            <person name="Birren B."/>
        </authorList>
    </citation>
    <scope>NUCLEOTIDE SEQUENCE [LARGE SCALE GENOMIC DNA]</scope>
    <source>
        <strain evidence="4">R3-111a-1</strain>
    </source>
</reference>
<reference evidence="2" key="3">
    <citation type="submission" date="2010-09" db="EMBL/GenBank/DDBJ databases">
        <title>Annotation of Gaeumannomyces graminis var. tritici R3-111a-1.</title>
        <authorList>
            <consortium name="The Broad Institute Genome Sequencing Platform"/>
            <person name="Ma L.-J."/>
            <person name="Dead R."/>
            <person name="Young S.K."/>
            <person name="Zeng Q."/>
            <person name="Gargeya S."/>
            <person name="Fitzgerald M."/>
            <person name="Haas B."/>
            <person name="Abouelleil A."/>
            <person name="Alvarado L."/>
            <person name="Arachchi H.M."/>
            <person name="Berlin A."/>
            <person name="Brown A."/>
            <person name="Chapman S.B."/>
            <person name="Chen Z."/>
            <person name="Dunbar C."/>
            <person name="Freedman E."/>
            <person name="Gearin G."/>
            <person name="Gellesch M."/>
            <person name="Goldberg J."/>
            <person name="Griggs A."/>
            <person name="Gujja S."/>
            <person name="Heiman D."/>
            <person name="Howarth C."/>
            <person name="Larson L."/>
            <person name="Lui A."/>
            <person name="MacDonald P.J.P."/>
            <person name="Mehta T."/>
            <person name="Montmayeur A."/>
            <person name="Murphy C."/>
            <person name="Neiman D."/>
            <person name="Pearson M."/>
            <person name="Priest M."/>
            <person name="Roberts A."/>
            <person name="Saif S."/>
            <person name="Shea T."/>
            <person name="Shenoy N."/>
            <person name="Sisk P."/>
            <person name="Stolte C."/>
            <person name="Sykes S."/>
            <person name="Yandava C."/>
            <person name="Wortman J."/>
            <person name="Nusbaum C."/>
            <person name="Birren B."/>
        </authorList>
    </citation>
    <scope>NUCLEOTIDE SEQUENCE</scope>
    <source>
        <strain evidence="2">R3-111a-1</strain>
    </source>
</reference>
<feature type="region of interest" description="Disordered" evidence="1">
    <location>
        <begin position="98"/>
        <end position="164"/>
    </location>
</feature>
<dbReference type="EMBL" id="GL385400">
    <property type="protein sequence ID" value="EJT71233.1"/>
    <property type="molecule type" value="Genomic_DNA"/>
</dbReference>
<gene>
    <name evidence="3" type="primary">20350951</name>
    <name evidence="2" type="ORF">GGTG_10493</name>
</gene>
<dbReference type="GeneID" id="20350951"/>
<evidence type="ECO:0000313" key="2">
    <source>
        <dbReference type="EMBL" id="EJT71233.1"/>
    </source>
</evidence>
<dbReference type="EnsemblFungi" id="EJT71233">
    <property type="protein sequence ID" value="EJT71233"/>
    <property type="gene ID" value="GGTG_10493"/>
</dbReference>
<evidence type="ECO:0000313" key="4">
    <source>
        <dbReference type="Proteomes" id="UP000006039"/>
    </source>
</evidence>
<dbReference type="RefSeq" id="XP_009226630.1">
    <property type="nucleotide sequence ID" value="XM_009228366.1"/>
</dbReference>
<feature type="region of interest" description="Disordered" evidence="1">
    <location>
        <begin position="1"/>
        <end position="47"/>
    </location>
</feature>
<proteinExistence type="predicted"/>
<sequence>MQSSPDSPESEGRVTTAKSCRARDGRSDKDGGFDAEQWRPEAIAKGGGFDDYAAERAARGGAELEICGRLGVLVPSVNQATASSDWSWATVRAGWAAPGGVQWPEGWRGTVAGWDQSMDGGWGGTHHQRPPENTATRRCAQDRPNRKGRPKPPPHSPLAPAKQG</sequence>
<evidence type="ECO:0000313" key="3">
    <source>
        <dbReference type="EnsemblFungi" id="EJT71233"/>
    </source>
</evidence>
<organism evidence="2">
    <name type="scientific">Gaeumannomyces tritici (strain R3-111a-1)</name>
    <name type="common">Wheat and barley take-all root rot fungus</name>
    <name type="synonym">Gaeumannomyces graminis var. tritici</name>
    <dbReference type="NCBI Taxonomy" id="644352"/>
    <lineage>
        <taxon>Eukaryota</taxon>
        <taxon>Fungi</taxon>
        <taxon>Dikarya</taxon>
        <taxon>Ascomycota</taxon>
        <taxon>Pezizomycotina</taxon>
        <taxon>Sordariomycetes</taxon>
        <taxon>Sordariomycetidae</taxon>
        <taxon>Magnaporthales</taxon>
        <taxon>Magnaporthaceae</taxon>
        <taxon>Gaeumannomyces</taxon>
    </lineage>
</organism>
<dbReference type="VEuPathDB" id="FungiDB:GGTG_10493"/>
<reference evidence="3" key="5">
    <citation type="submission" date="2018-04" db="UniProtKB">
        <authorList>
            <consortium name="EnsemblFungi"/>
        </authorList>
    </citation>
    <scope>IDENTIFICATION</scope>
    <source>
        <strain evidence="3">R3-111a-1</strain>
    </source>
</reference>
<reference evidence="2" key="2">
    <citation type="submission" date="2010-07" db="EMBL/GenBank/DDBJ databases">
        <authorList>
            <consortium name="The Broad Institute Genome Sequencing Platform"/>
            <consortium name="Broad Institute Genome Sequencing Center for Infectious Disease"/>
            <person name="Ma L.-J."/>
            <person name="Dead R."/>
            <person name="Young S."/>
            <person name="Zeng Q."/>
            <person name="Koehrsen M."/>
            <person name="Alvarado L."/>
            <person name="Berlin A."/>
            <person name="Chapman S.B."/>
            <person name="Chen Z."/>
            <person name="Freedman E."/>
            <person name="Gellesch M."/>
            <person name="Goldberg J."/>
            <person name="Griggs A."/>
            <person name="Gujja S."/>
            <person name="Heilman E.R."/>
            <person name="Heiman D."/>
            <person name="Hepburn T."/>
            <person name="Howarth C."/>
            <person name="Jen D."/>
            <person name="Larson L."/>
            <person name="Mehta T."/>
            <person name="Neiman D."/>
            <person name="Pearson M."/>
            <person name="Roberts A."/>
            <person name="Saif S."/>
            <person name="Shea T."/>
            <person name="Shenoy N."/>
            <person name="Sisk P."/>
            <person name="Stolte C."/>
            <person name="Sykes S."/>
            <person name="Walk T."/>
            <person name="White J."/>
            <person name="Yandava C."/>
            <person name="Haas B."/>
            <person name="Nusbaum C."/>
            <person name="Birren B."/>
        </authorList>
    </citation>
    <scope>NUCLEOTIDE SEQUENCE</scope>
    <source>
        <strain evidence="2">R3-111a-1</strain>
    </source>
</reference>
<protein>
    <submittedName>
        <fullName evidence="2 3">Uncharacterized protein</fullName>
    </submittedName>
</protein>
<dbReference type="Proteomes" id="UP000006039">
    <property type="component" value="Unassembled WGS sequence"/>
</dbReference>
<name>J3PAG7_GAET3</name>
<dbReference type="AlphaFoldDB" id="J3PAG7"/>
<keyword evidence="4" id="KW-1185">Reference proteome</keyword>
<reference evidence="3" key="4">
    <citation type="journal article" date="2015" name="G3 (Bethesda)">
        <title>Genome sequences of three phytopathogenic species of the Magnaporthaceae family of fungi.</title>
        <authorList>
            <person name="Okagaki L.H."/>
            <person name="Nunes C.C."/>
            <person name="Sailsbery J."/>
            <person name="Clay B."/>
            <person name="Brown D."/>
            <person name="John T."/>
            <person name="Oh Y."/>
            <person name="Young N."/>
            <person name="Fitzgerald M."/>
            <person name="Haas B.J."/>
            <person name="Zeng Q."/>
            <person name="Young S."/>
            <person name="Adiconis X."/>
            <person name="Fan L."/>
            <person name="Levin J.Z."/>
            <person name="Mitchell T.K."/>
            <person name="Okubara P.A."/>
            <person name="Farman M.L."/>
            <person name="Kohn L.M."/>
            <person name="Birren B."/>
            <person name="Ma L.-J."/>
            <person name="Dean R.A."/>
        </authorList>
    </citation>
    <scope>NUCLEOTIDE SEQUENCE</scope>
    <source>
        <strain evidence="3">R3-111a-1</strain>
    </source>
</reference>
<evidence type="ECO:0000256" key="1">
    <source>
        <dbReference type="SAM" id="MobiDB-lite"/>
    </source>
</evidence>
<dbReference type="HOGENOM" id="CLU_1619120_0_0_1"/>
<feature type="compositionally biased region" description="Basic and acidic residues" evidence="1">
    <location>
        <begin position="21"/>
        <end position="39"/>
    </location>
</feature>
<accession>J3PAG7</accession>